<protein>
    <submittedName>
        <fullName evidence="2">DgyrCDS8471</fullName>
    </submittedName>
</protein>
<evidence type="ECO:0000313" key="3">
    <source>
        <dbReference type="Proteomes" id="UP000549394"/>
    </source>
</evidence>
<reference evidence="2 3" key="1">
    <citation type="submission" date="2020-08" db="EMBL/GenBank/DDBJ databases">
        <authorList>
            <person name="Hejnol A."/>
        </authorList>
    </citation>
    <scope>NUCLEOTIDE SEQUENCE [LARGE SCALE GENOMIC DNA]</scope>
</reference>
<dbReference type="PANTHER" id="PTHR35270">
    <property type="entry name" value="FUSELESS, ISOFORM A"/>
    <property type="match status" value="1"/>
</dbReference>
<proteinExistence type="predicted"/>
<dbReference type="Pfam" id="PF15993">
    <property type="entry name" value="Fuseless"/>
    <property type="match status" value="1"/>
</dbReference>
<keyword evidence="3" id="KW-1185">Reference proteome</keyword>
<sequence length="349" mass="40324">MDRVRIKIVDCFLSSIVFFPMTVIYWRGSWDLLDIYVLPRYSKIIRFGSMYIFGLFGIAAYFSQPLLERQLRNINGTLRGMLCRFYMYAYSWMNMSVWRGGWGVLSEAEGDNWKRSAIVLSVSYFLLVLMRTSRTSMWPPFTVNLDFRPDLLRPTTLMNRMPRKNDLFPYLLDAFLSHVIVFGLAVSVWKNAWDLMDVFIFPNQPRISDLFCVVAGYFISTSLFVFQTKLARVSASMDGRQRWRLIYEDCVYVFALIALLLLYRGMWNLCSKYILPESSVGALLCHLFGTVSLFSMQIFSTVGSPGVGRDGYETNGTALFPIRYMSTFFKEVSEGLHAAQNVLLNEITV</sequence>
<dbReference type="InterPro" id="IPR032751">
    <property type="entry name" value="Fuseless"/>
</dbReference>
<comment type="caution">
    <text evidence="2">The sequence shown here is derived from an EMBL/GenBank/DDBJ whole genome shotgun (WGS) entry which is preliminary data.</text>
</comment>
<accession>A0A7I8VU84</accession>
<evidence type="ECO:0000256" key="1">
    <source>
        <dbReference type="SAM" id="Phobius"/>
    </source>
</evidence>
<feature type="transmembrane region" description="Helical" evidence="1">
    <location>
        <begin position="7"/>
        <end position="24"/>
    </location>
</feature>
<keyword evidence="1" id="KW-1133">Transmembrane helix</keyword>
<keyword evidence="1" id="KW-0812">Transmembrane</keyword>
<keyword evidence="1" id="KW-0472">Membrane</keyword>
<dbReference type="OrthoDB" id="45313at2759"/>
<feature type="transmembrane region" description="Helical" evidence="1">
    <location>
        <begin position="44"/>
        <end position="62"/>
    </location>
</feature>
<evidence type="ECO:0000313" key="2">
    <source>
        <dbReference type="EMBL" id="CAD5119889.1"/>
    </source>
</evidence>
<feature type="transmembrane region" description="Helical" evidence="1">
    <location>
        <begin position="279"/>
        <end position="299"/>
    </location>
</feature>
<gene>
    <name evidence="2" type="ORF">DGYR_LOCUS8066</name>
</gene>
<dbReference type="PANTHER" id="PTHR35270:SF2">
    <property type="entry name" value="FUSELESS, ISOFORM A"/>
    <property type="match status" value="1"/>
</dbReference>
<dbReference type="AlphaFoldDB" id="A0A7I8VU84"/>
<dbReference type="Proteomes" id="UP000549394">
    <property type="component" value="Unassembled WGS sequence"/>
</dbReference>
<feature type="transmembrane region" description="Helical" evidence="1">
    <location>
        <begin position="207"/>
        <end position="226"/>
    </location>
</feature>
<dbReference type="EMBL" id="CAJFCJ010000011">
    <property type="protein sequence ID" value="CAD5119889.1"/>
    <property type="molecule type" value="Genomic_DNA"/>
</dbReference>
<name>A0A7I8VU84_9ANNE</name>
<feature type="transmembrane region" description="Helical" evidence="1">
    <location>
        <begin position="246"/>
        <end position="267"/>
    </location>
</feature>
<feature type="transmembrane region" description="Helical" evidence="1">
    <location>
        <begin position="167"/>
        <end position="187"/>
    </location>
</feature>
<organism evidence="2 3">
    <name type="scientific">Dimorphilus gyrociliatus</name>
    <dbReference type="NCBI Taxonomy" id="2664684"/>
    <lineage>
        <taxon>Eukaryota</taxon>
        <taxon>Metazoa</taxon>
        <taxon>Spiralia</taxon>
        <taxon>Lophotrochozoa</taxon>
        <taxon>Annelida</taxon>
        <taxon>Polychaeta</taxon>
        <taxon>Polychaeta incertae sedis</taxon>
        <taxon>Dinophilidae</taxon>
        <taxon>Dimorphilus</taxon>
    </lineage>
</organism>